<accession>A0AAQ1UH88</accession>
<sequence length="49" mass="5572">MFVIISSQCKIYDDLTFLTISADSADSKSKCKIKVNIRKYCSLVNLFYG</sequence>
<organism evidence="1 2">
    <name type="scientific">Segatella buccae</name>
    <dbReference type="NCBI Taxonomy" id="28126"/>
    <lineage>
        <taxon>Bacteria</taxon>
        <taxon>Pseudomonadati</taxon>
        <taxon>Bacteroidota</taxon>
        <taxon>Bacteroidia</taxon>
        <taxon>Bacteroidales</taxon>
        <taxon>Prevotellaceae</taxon>
        <taxon>Segatella</taxon>
    </lineage>
</organism>
<dbReference type="EMBL" id="UGTJ01000001">
    <property type="protein sequence ID" value="SUB79207.1"/>
    <property type="molecule type" value="Genomic_DNA"/>
</dbReference>
<evidence type="ECO:0000313" key="2">
    <source>
        <dbReference type="Proteomes" id="UP000255283"/>
    </source>
</evidence>
<reference evidence="1 2" key="1">
    <citation type="submission" date="2018-06" db="EMBL/GenBank/DDBJ databases">
        <authorList>
            <consortium name="Pathogen Informatics"/>
            <person name="Doyle S."/>
        </authorList>
    </citation>
    <scope>NUCLEOTIDE SEQUENCE [LARGE SCALE GENOMIC DNA]</scope>
    <source>
        <strain evidence="1 2">NCTC13063</strain>
    </source>
</reference>
<proteinExistence type="predicted"/>
<protein>
    <submittedName>
        <fullName evidence="1">Uncharacterized protein</fullName>
    </submittedName>
</protein>
<dbReference type="AlphaFoldDB" id="A0AAQ1UH88"/>
<evidence type="ECO:0000313" key="1">
    <source>
        <dbReference type="EMBL" id="SUB79207.1"/>
    </source>
</evidence>
<name>A0AAQ1UH88_9BACT</name>
<dbReference type="Proteomes" id="UP000255283">
    <property type="component" value="Unassembled WGS sequence"/>
</dbReference>
<comment type="caution">
    <text evidence="1">The sequence shown here is derived from an EMBL/GenBank/DDBJ whole genome shotgun (WGS) entry which is preliminary data.</text>
</comment>
<gene>
    <name evidence="1" type="ORF">NCTC13063_00465</name>
</gene>